<reference evidence="3" key="1">
    <citation type="journal article" date="2011" name="Nat. Biotechnol.">
        <title>The genomic sequence of the Chinese hamster ovary (CHO)-K1 cell line.</title>
        <authorList>
            <person name="Xu X."/>
            <person name="Nagarajan H."/>
            <person name="Lewis N.E."/>
            <person name="Pan S."/>
            <person name="Cai Z."/>
            <person name="Liu X."/>
            <person name="Chen W."/>
            <person name="Xie M."/>
            <person name="Wang W."/>
            <person name="Hammond S."/>
            <person name="Andersen M.R."/>
            <person name="Neff N."/>
            <person name="Passarelli B."/>
            <person name="Koh W."/>
            <person name="Fan H.C."/>
            <person name="Wang J."/>
            <person name="Gui Y."/>
            <person name="Lee K.H."/>
            <person name="Betenbaugh M.J."/>
            <person name="Quake S.R."/>
            <person name="Famili I."/>
            <person name="Palsson B.O."/>
            <person name="Wang J."/>
        </authorList>
    </citation>
    <scope>NUCLEOTIDE SEQUENCE [LARGE SCALE GENOMIC DNA]</scope>
    <source>
        <strain evidence="3">CHO K1 cell line</strain>
    </source>
</reference>
<feature type="region of interest" description="Disordered" evidence="1">
    <location>
        <begin position="1"/>
        <end position="28"/>
    </location>
</feature>
<dbReference type="AlphaFoldDB" id="G3I8N0"/>
<feature type="compositionally biased region" description="Low complexity" evidence="1">
    <location>
        <begin position="17"/>
        <end position="28"/>
    </location>
</feature>
<proteinExistence type="predicted"/>
<name>G3I8N0_CRIGR</name>
<protein>
    <submittedName>
        <fullName evidence="2">Uncharacterized protein</fullName>
    </submittedName>
</protein>
<organism evidence="2 3">
    <name type="scientific">Cricetulus griseus</name>
    <name type="common">Chinese hamster</name>
    <name type="synonym">Cricetulus barabensis griseus</name>
    <dbReference type="NCBI Taxonomy" id="10029"/>
    <lineage>
        <taxon>Eukaryota</taxon>
        <taxon>Metazoa</taxon>
        <taxon>Chordata</taxon>
        <taxon>Craniata</taxon>
        <taxon>Vertebrata</taxon>
        <taxon>Euteleostomi</taxon>
        <taxon>Mammalia</taxon>
        <taxon>Eutheria</taxon>
        <taxon>Euarchontoglires</taxon>
        <taxon>Glires</taxon>
        <taxon>Rodentia</taxon>
        <taxon>Myomorpha</taxon>
        <taxon>Muroidea</taxon>
        <taxon>Cricetidae</taxon>
        <taxon>Cricetinae</taxon>
        <taxon>Cricetulus</taxon>
    </lineage>
</organism>
<dbReference type="EMBL" id="JH001520">
    <property type="protein sequence ID" value="EGW14325.1"/>
    <property type="molecule type" value="Genomic_DNA"/>
</dbReference>
<accession>G3I8N0</accession>
<gene>
    <name evidence="2" type="ORF">I79_019906</name>
</gene>
<feature type="compositionally biased region" description="Polar residues" evidence="1">
    <location>
        <begin position="1"/>
        <end position="16"/>
    </location>
</feature>
<sequence>MEPSESLNSSIHGTTVSSSPELLEPESNPPSTFLLFQHLSICHSLDLRCSAQACELLLVPGTKVMEILKRQRT</sequence>
<evidence type="ECO:0000313" key="2">
    <source>
        <dbReference type="EMBL" id="EGW14325.1"/>
    </source>
</evidence>
<dbReference type="Proteomes" id="UP000001075">
    <property type="component" value="Unassembled WGS sequence"/>
</dbReference>
<evidence type="ECO:0000313" key="3">
    <source>
        <dbReference type="Proteomes" id="UP000001075"/>
    </source>
</evidence>
<dbReference type="InParanoid" id="G3I8N0"/>
<evidence type="ECO:0000256" key="1">
    <source>
        <dbReference type="SAM" id="MobiDB-lite"/>
    </source>
</evidence>